<feature type="domain" description="SRR1-like" evidence="1">
    <location>
        <begin position="57"/>
        <end position="186"/>
    </location>
</feature>
<evidence type="ECO:0000313" key="3">
    <source>
        <dbReference type="Proteomes" id="UP000694930"/>
    </source>
</evidence>
<evidence type="ECO:0000313" key="4">
    <source>
        <dbReference type="RefSeq" id="XP_027768896.1"/>
    </source>
</evidence>
<proteinExistence type="predicted"/>
<dbReference type="CDD" id="cd06222">
    <property type="entry name" value="RNase_H_like"/>
    <property type="match status" value="1"/>
</dbReference>
<sequence>MNDYMKLDTEFDIEDEVKRLLKEIDLMKRNVQNSNFYAKMVLGLKKISPHLSDLPVGPNSKAKVVIYGLGSIEFNYNSQVQLALFLLLKDRVDWMGDIEIYDPVMSIVDMKVFGIFGLKALHNDENGRRKAQGPTMFYMPSPSYFLLGNILEANWSSSSLEQIFLLTNSLEAMEEVLLFYDQFTVATKIRLSITHPFRKEIPIPESSDCQMYPSLFPGFGWHFFKGVKDLPECIWLYRQRYFELVIKYDFNSKKISKEFKENLAFIRYPRNFRMCALPHQHGWFKLNIYGIGRKEGELGRYGGVFKDEGGNCLTKYCYKFESNFEDDVIAGLASLKYGLTLLKPERLIVESDNIMLVHYVNGRLKPNEIVKVKLEEIFELLTGITYVVYHVYEEANKVAREWGL</sequence>
<evidence type="ECO:0000259" key="2">
    <source>
        <dbReference type="Pfam" id="PF13456"/>
    </source>
</evidence>
<accession>A0ABM1UZH8</accession>
<reference evidence="3" key="1">
    <citation type="journal article" date="2014" name="Nat. Genet.">
        <title>The genome of the stress-tolerant wild tomato species Solanum pennellii.</title>
        <authorList>
            <person name="Bolger A."/>
            <person name="Scossa F."/>
            <person name="Bolger M.E."/>
            <person name="Lanz C."/>
            <person name="Maumus F."/>
            <person name="Tohge T."/>
            <person name="Quesneville H."/>
            <person name="Alseekh S."/>
            <person name="Sorensen I."/>
            <person name="Lichtenstein G."/>
            <person name="Fich E.A."/>
            <person name="Conte M."/>
            <person name="Keller H."/>
            <person name="Schneeberger K."/>
            <person name="Schwacke R."/>
            <person name="Ofner I."/>
            <person name="Vrebalov J."/>
            <person name="Xu Y."/>
            <person name="Osorio S."/>
            <person name="Aflitos S.A."/>
            <person name="Schijlen E."/>
            <person name="Jimenez-Gomez J.M."/>
            <person name="Ryngajllo M."/>
            <person name="Kimura S."/>
            <person name="Kumar R."/>
            <person name="Koenig D."/>
            <person name="Headland L.R."/>
            <person name="Maloof J.N."/>
            <person name="Sinha N."/>
            <person name="van Ham R.C."/>
            <person name="Lankhorst R.K."/>
            <person name="Mao L."/>
            <person name="Vogel A."/>
            <person name="Arsova B."/>
            <person name="Panstruga R."/>
            <person name="Fei Z."/>
            <person name="Rose J.K."/>
            <person name="Zamir D."/>
            <person name="Carrari F."/>
            <person name="Giovannoni J.J."/>
            <person name="Weigel D."/>
            <person name="Usadel B."/>
            <person name="Fernie A.R."/>
        </authorList>
    </citation>
    <scope>NUCLEOTIDE SEQUENCE [LARGE SCALE GENOMIC DNA]</scope>
    <source>
        <strain evidence="3">cv. LA0716</strain>
    </source>
</reference>
<dbReference type="PANTHER" id="PTHR28626:SF4">
    <property type="entry name" value="PROTEIN SENSITIVITY TO RED LIGHT REDUCED 1-LIKE"/>
    <property type="match status" value="1"/>
</dbReference>
<keyword evidence="3" id="KW-1185">Reference proteome</keyword>
<dbReference type="InterPro" id="IPR012942">
    <property type="entry name" value="SRR1-like"/>
</dbReference>
<dbReference type="Pfam" id="PF13456">
    <property type="entry name" value="RVT_3"/>
    <property type="match status" value="1"/>
</dbReference>
<reference evidence="4" key="2">
    <citation type="submission" date="2025-08" db="UniProtKB">
        <authorList>
            <consortium name="RefSeq"/>
        </authorList>
    </citation>
    <scope>IDENTIFICATION</scope>
</reference>
<dbReference type="Pfam" id="PF07985">
    <property type="entry name" value="SRR1"/>
    <property type="match status" value="1"/>
</dbReference>
<feature type="domain" description="RNase H type-1" evidence="2">
    <location>
        <begin position="296"/>
        <end position="400"/>
    </location>
</feature>
<dbReference type="InterPro" id="IPR040044">
    <property type="entry name" value="SRR1L"/>
</dbReference>
<dbReference type="RefSeq" id="XP_027768896.1">
    <property type="nucleotide sequence ID" value="XM_027913095.1"/>
</dbReference>
<dbReference type="GeneID" id="107004253"/>
<organism evidence="3 4">
    <name type="scientific">Solanum pennellii</name>
    <name type="common">Tomato</name>
    <name type="synonym">Lycopersicon pennellii</name>
    <dbReference type="NCBI Taxonomy" id="28526"/>
    <lineage>
        <taxon>Eukaryota</taxon>
        <taxon>Viridiplantae</taxon>
        <taxon>Streptophyta</taxon>
        <taxon>Embryophyta</taxon>
        <taxon>Tracheophyta</taxon>
        <taxon>Spermatophyta</taxon>
        <taxon>Magnoliopsida</taxon>
        <taxon>eudicotyledons</taxon>
        <taxon>Gunneridae</taxon>
        <taxon>Pentapetalae</taxon>
        <taxon>asterids</taxon>
        <taxon>lamiids</taxon>
        <taxon>Solanales</taxon>
        <taxon>Solanaceae</taxon>
        <taxon>Solanoideae</taxon>
        <taxon>Solaneae</taxon>
        <taxon>Solanum</taxon>
        <taxon>Solanum subgen. Lycopersicon</taxon>
    </lineage>
</organism>
<name>A0ABM1UZH8_SOLPN</name>
<evidence type="ECO:0000259" key="1">
    <source>
        <dbReference type="Pfam" id="PF07985"/>
    </source>
</evidence>
<dbReference type="PANTHER" id="PTHR28626">
    <property type="entry name" value="SRR1-LIKE PROTEIN"/>
    <property type="match status" value="1"/>
</dbReference>
<protein>
    <submittedName>
        <fullName evidence="4">Protein SENSITIVITY TO RED LIGHT REDUCED 1-like</fullName>
    </submittedName>
</protein>
<dbReference type="Proteomes" id="UP000694930">
    <property type="component" value="Chromosome 11"/>
</dbReference>
<gene>
    <name evidence="4" type="primary">LOC107004253</name>
</gene>
<dbReference type="InterPro" id="IPR044730">
    <property type="entry name" value="RNase_H-like_dom_plant"/>
</dbReference>
<dbReference type="InterPro" id="IPR002156">
    <property type="entry name" value="RNaseH_domain"/>
</dbReference>